<feature type="non-terminal residue" evidence="2">
    <location>
        <position position="1"/>
    </location>
</feature>
<proteinExistence type="predicted"/>
<gene>
    <name evidence="2" type="ORF">Agub_g2497</name>
</gene>
<feature type="compositionally biased region" description="Acidic residues" evidence="1">
    <location>
        <begin position="66"/>
        <end position="82"/>
    </location>
</feature>
<dbReference type="Proteomes" id="UP001054857">
    <property type="component" value="Unassembled WGS sequence"/>
</dbReference>
<comment type="caution">
    <text evidence="2">The sequence shown here is derived from an EMBL/GenBank/DDBJ whole genome shotgun (WGS) entry which is preliminary data.</text>
</comment>
<reference evidence="2 3" key="1">
    <citation type="journal article" date="2021" name="Sci. Rep.">
        <title>Genome sequencing of the multicellular alga Astrephomene provides insights into convergent evolution of germ-soma differentiation.</title>
        <authorList>
            <person name="Yamashita S."/>
            <person name="Yamamoto K."/>
            <person name="Matsuzaki R."/>
            <person name="Suzuki S."/>
            <person name="Yamaguchi H."/>
            <person name="Hirooka S."/>
            <person name="Minakuchi Y."/>
            <person name="Miyagishima S."/>
            <person name="Kawachi M."/>
            <person name="Toyoda A."/>
            <person name="Nozaki H."/>
        </authorList>
    </citation>
    <scope>NUCLEOTIDE SEQUENCE [LARGE SCALE GENOMIC DNA]</scope>
    <source>
        <strain evidence="2 3">NIES-4017</strain>
    </source>
</reference>
<feature type="region of interest" description="Disordered" evidence="1">
    <location>
        <begin position="66"/>
        <end position="117"/>
    </location>
</feature>
<protein>
    <submittedName>
        <fullName evidence="2">Uncharacterized protein</fullName>
    </submittedName>
</protein>
<accession>A0AAD3DH59</accession>
<keyword evidence="3" id="KW-1185">Reference proteome</keyword>
<sequence length="336" mass="34746">MRFRAPSVVQQDAVTHIATSCSASEGSAAGYVRLAVAQANQLLRIVPYMALRRYAEARRAARMEAAEVDEEAGCSSNSDDDGDSVRGATGDDGNVHERRNRHNHRRHNCRSGRDNGRSATAAAATDMLLPLDELMSCPLWPGSRSSNGSGDRCVVTLNTHQQIGAVGWDPRRPGRLALVDRCSPYILILELGSDRGGTGAAGSGGDYRRSYLTAESSDGGVIGAFGGGGVGIGGGGGAARALTYMKYGSLSAPYTMAAAGRASGEGAVVHLWDERRGRTPVSRLSCPGGAPLVTPLEAGLGGTALMGVVHPGTLVLWDVRRASSTTAGGALLSLGA</sequence>
<feature type="compositionally biased region" description="Basic residues" evidence="1">
    <location>
        <begin position="98"/>
        <end position="110"/>
    </location>
</feature>
<organism evidence="2 3">
    <name type="scientific">Astrephomene gubernaculifera</name>
    <dbReference type="NCBI Taxonomy" id="47775"/>
    <lineage>
        <taxon>Eukaryota</taxon>
        <taxon>Viridiplantae</taxon>
        <taxon>Chlorophyta</taxon>
        <taxon>core chlorophytes</taxon>
        <taxon>Chlorophyceae</taxon>
        <taxon>CS clade</taxon>
        <taxon>Chlamydomonadales</taxon>
        <taxon>Astrephomenaceae</taxon>
        <taxon>Astrephomene</taxon>
    </lineage>
</organism>
<evidence type="ECO:0000256" key="1">
    <source>
        <dbReference type="SAM" id="MobiDB-lite"/>
    </source>
</evidence>
<evidence type="ECO:0000313" key="2">
    <source>
        <dbReference type="EMBL" id="GFR41744.1"/>
    </source>
</evidence>
<dbReference type="AlphaFoldDB" id="A0AAD3DH59"/>
<dbReference type="EMBL" id="BMAR01000002">
    <property type="protein sequence ID" value="GFR41744.1"/>
    <property type="molecule type" value="Genomic_DNA"/>
</dbReference>
<name>A0AAD3DH59_9CHLO</name>
<evidence type="ECO:0000313" key="3">
    <source>
        <dbReference type="Proteomes" id="UP001054857"/>
    </source>
</evidence>